<feature type="transmembrane region" description="Helical" evidence="5">
    <location>
        <begin position="203"/>
        <end position="233"/>
    </location>
</feature>
<keyword evidence="7" id="KW-1185">Reference proteome</keyword>
<evidence type="ECO:0000256" key="1">
    <source>
        <dbReference type="ARBA" id="ARBA00004141"/>
    </source>
</evidence>
<evidence type="ECO:0000313" key="7">
    <source>
        <dbReference type="Proteomes" id="UP001320420"/>
    </source>
</evidence>
<feature type="transmembrane region" description="Helical" evidence="5">
    <location>
        <begin position="178"/>
        <end position="197"/>
    </location>
</feature>
<feature type="transmembrane region" description="Helical" evidence="5">
    <location>
        <begin position="149"/>
        <end position="171"/>
    </location>
</feature>
<evidence type="ECO:0000256" key="3">
    <source>
        <dbReference type="ARBA" id="ARBA00022989"/>
    </source>
</evidence>
<dbReference type="Pfam" id="PF07690">
    <property type="entry name" value="MFS_1"/>
    <property type="match status" value="1"/>
</dbReference>
<reference evidence="6 7" key="1">
    <citation type="submission" date="2024-02" db="EMBL/GenBank/DDBJ databases">
        <title>De novo assembly and annotation of 12 fungi associated with fruit tree decline syndrome in Ontario, Canada.</title>
        <authorList>
            <person name="Sulman M."/>
            <person name="Ellouze W."/>
            <person name="Ilyukhin E."/>
        </authorList>
    </citation>
    <scope>NUCLEOTIDE SEQUENCE [LARGE SCALE GENOMIC DNA]</scope>
    <source>
        <strain evidence="6 7">M11/M66-122</strain>
    </source>
</reference>
<dbReference type="AlphaFoldDB" id="A0AAN9YT43"/>
<keyword evidence="2 5" id="KW-0812">Transmembrane</keyword>
<dbReference type="SUPFAM" id="SSF103473">
    <property type="entry name" value="MFS general substrate transporter"/>
    <property type="match status" value="1"/>
</dbReference>
<dbReference type="InterPro" id="IPR036259">
    <property type="entry name" value="MFS_trans_sf"/>
</dbReference>
<feature type="transmembrane region" description="Helical" evidence="5">
    <location>
        <begin position="49"/>
        <end position="69"/>
    </location>
</feature>
<accession>A0AAN9YT43</accession>
<gene>
    <name evidence="6" type="ORF">SLS62_004823</name>
</gene>
<dbReference type="GO" id="GO:0015174">
    <property type="term" value="F:basic amino acid transmembrane transporter activity"/>
    <property type="evidence" value="ECO:0007669"/>
    <property type="project" value="TreeGrafter"/>
</dbReference>
<dbReference type="EMBL" id="JAKJXP020000030">
    <property type="protein sequence ID" value="KAK7753304.1"/>
    <property type="molecule type" value="Genomic_DNA"/>
</dbReference>
<feature type="transmembrane region" description="Helical" evidence="5">
    <location>
        <begin position="114"/>
        <end position="137"/>
    </location>
</feature>
<sequence>MADKLGWRWEFGIQVIPIALTLCVTAWVVPADLGLVGNKRETLVEAMRAFDFGGSLLLTASITFLILGVVRSHPFTIASLAISAVCFPTCLWVESWAERPIMPLELLHSAPRANMIFANFIASFLLNAILFNVPLFFQAVLLRSATDSGLYLVVPTAIASTCGTATGFLITWTRRLKWPLGLGAALYLAGAVTLSSMGRGWPAAAYLACLVPASMGQGFQFPGTFLAVLAASAQREQAVVTSTLVLWRALGSVLGIAASSLVLQNALLRYLDLFVVVGGGGGGGGRDAAWKAALIEKVRESVEAVARIADPEVRDQVVRSYEAALRVTFVCCIAVAVVNVLLIAPVRLPRLGERK</sequence>
<dbReference type="GO" id="GO:0000329">
    <property type="term" value="C:fungal-type vacuole membrane"/>
    <property type="evidence" value="ECO:0007669"/>
    <property type="project" value="TreeGrafter"/>
</dbReference>
<dbReference type="Proteomes" id="UP001320420">
    <property type="component" value="Unassembled WGS sequence"/>
</dbReference>
<evidence type="ECO:0000256" key="2">
    <source>
        <dbReference type="ARBA" id="ARBA00022692"/>
    </source>
</evidence>
<feature type="transmembrane region" description="Helical" evidence="5">
    <location>
        <begin position="75"/>
        <end position="93"/>
    </location>
</feature>
<evidence type="ECO:0000256" key="5">
    <source>
        <dbReference type="SAM" id="Phobius"/>
    </source>
</evidence>
<dbReference type="Gene3D" id="1.20.1250.20">
    <property type="entry name" value="MFS general substrate transporter like domains"/>
    <property type="match status" value="1"/>
</dbReference>
<feature type="transmembrane region" description="Helical" evidence="5">
    <location>
        <begin position="245"/>
        <end position="263"/>
    </location>
</feature>
<keyword evidence="3 5" id="KW-1133">Transmembrane helix</keyword>
<organism evidence="6 7">
    <name type="scientific">Diatrype stigma</name>
    <dbReference type="NCBI Taxonomy" id="117547"/>
    <lineage>
        <taxon>Eukaryota</taxon>
        <taxon>Fungi</taxon>
        <taxon>Dikarya</taxon>
        <taxon>Ascomycota</taxon>
        <taxon>Pezizomycotina</taxon>
        <taxon>Sordariomycetes</taxon>
        <taxon>Xylariomycetidae</taxon>
        <taxon>Xylariales</taxon>
        <taxon>Diatrypaceae</taxon>
        <taxon>Diatrype</taxon>
    </lineage>
</organism>
<comment type="caution">
    <text evidence="6">The sequence shown here is derived from an EMBL/GenBank/DDBJ whole genome shotgun (WGS) entry which is preliminary data.</text>
</comment>
<feature type="transmembrane region" description="Helical" evidence="5">
    <location>
        <begin position="12"/>
        <end position="37"/>
    </location>
</feature>
<evidence type="ECO:0000313" key="6">
    <source>
        <dbReference type="EMBL" id="KAK7753304.1"/>
    </source>
</evidence>
<dbReference type="InterPro" id="IPR011701">
    <property type="entry name" value="MFS"/>
</dbReference>
<proteinExistence type="predicted"/>
<feature type="transmembrane region" description="Helical" evidence="5">
    <location>
        <begin position="323"/>
        <end position="346"/>
    </location>
</feature>
<dbReference type="PANTHER" id="PTHR23501">
    <property type="entry name" value="MAJOR FACILITATOR SUPERFAMILY"/>
    <property type="match status" value="1"/>
</dbReference>
<comment type="subcellular location">
    <subcellularLocation>
        <location evidence="1">Membrane</location>
        <topology evidence="1">Multi-pass membrane protein</topology>
    </subcellularLocation>
</comment>
<name>A0AAN9YT43_9PEZI</name>
<dbReference type="PANTHER" id="PTHR23501:SF67">
    <property type="entry name" value="MFS MULTIDRUG EFFLUX TRANSPORTER (EUROFUNG)"/>
    <property type="match status" value="1"/>
</dbReference>
<keyword evidence="4 5" id="KW-0472">Membrane</keyword>
<evidence type="ECO:0008006" key="8">
    <source>
        <dbReference type="Google" id="ProtNLM"/>
    </source>
</evidence>
<protein>
    <recommendedName>
        <fullName evidence="8">MFS transporter</fullName>
    </recommendedName>
</protein>
<evidence type="ECO:0000256" key="4">
    <source>
        <dbReference type="ARBA" id="ARBA00023136"/>
    </source>
</evidence>